<evidence type="ECO:0000259" key="9">
    <source>
        <dbReference type="Pfam" id="PF04324"/>
    </source>
</evidence>
<dbReference type="RefSeq" id="WP_004248823.1">
    <property type="nucleotide sequence ID" value="NZ_JARQZE010000001.1"/>
</dbReference>
<reference evidence="11" key="1">
    <citation type="journal article" date="2019" name="Int. J. Syst. Evol. Microbiol.">
        <title>The Global Catalogue of Microorganisms (GCM) 10K type strain sequencing project: providing services to taxonomists for standard genome sequencing and annotation.</title>
        <authorList>
            <consortium name="The Broad Institute Genomics Platform"/>
            <consortium name="The Broad Institute Genome Sequencing Center for Infectious Disease"/>
            <person name="Wu L."/>
            <person name="Ma J."/>
        </authorList>
    </citation>
    <scope>NUCLEOTIDE SEQUENCE [LARGE SCALE GENOMIC DNA]</scope>
    <source>
        <strain evidence="11">CCUG 48884</strain>
    </source>
</reference>
<dbReference type="InterPro" id="IPR052371">
    <property type="entry name" value="BFD-associated_ferredoxin"/>
</dbReference>
<keyword evidence="6" id="KW-0411">Iron-sulfur</keyword>
<keyword evidence="4" id="KW-0249">Electron transport</keyword>
<sequence>MYVCVCLGVTERQIEQAARAGARRLRDLRAELGVTTECATCARHAHSCLRAAIDCQAGNETLATARQTLHPNQFALEAAA</sequence>
<protein>
    <recommendedName>
        <fullName evidence="7">Bacterioferritin-associated ferredoxin</fullName>
    </recommendedName>
</protein>
<evidence type="ECO:0000256" key="5">
    <source>
        <dbReference type="ARBA" id="ARBA00023004"/>
    </source>
</evidence>
<evidence type="ECO:0000313" key="11">
    <source>
        <dbReference type="Proteomes" id="UP001597158"/>
    </source>
</evidence>
<dbReference type="EMBL" id="JBHTMC010000001">
    <property type="protein sequence ID" value="MFD1262088.1"/>
    <property type="molecule type" value="Genomic_DNA"/>
</dbReference>
<evidence type="ECO:0000256" key="3">
    <source>
        <dbReference type="ARBA" id="ARBA00022723"/>
    </source>
</evidence>
<evidence type="ECO:0000313" key="10">
    <source>
        <dbReference type="EMBL" id="MFD1262088.1"/>
    </source>
</evidence>
<comment type="similarity">
    <text evidence="8">Belongs to the Bfd family.</text>
</comment>
<dbReference type="Proteomes" id="UP001597158">
    <property type="component" value="Unassembled WGS sequence"/>
</dbReference>
<keyword evidence="1" id="KW-0813">Transport</keyword>
<name>A0ABW3W7T4_9RHOO</name>
<keyword evidence="3" id="KW-0479">Metal-binding</keyword>
<dbReference type="PANTHER" id="PTHR37424:SF1">
    <property type="entry name" value="BACTERIOFERRITIN-ASSOCIATED FERREDOXIN"/>
    <property type="match status" value="1"/>
</dbReference>
<evidence type="ECO:0000256" key="8">
    <source>
        <dbReference type="ARBA" id="ARBA00046332"/>
    </source>
</evidence>
<keyword evidence="2" id="KW-0001">2Fe-2S</keyword>
<keyword evidence="11" id="KW-1185">Reference proteome</keyword>
<proteinExistence type="inferred from homology"/>
<dbReference type="InterPro" id="IPR041854">
    <property type="entry name" value="BFD-like_2Fe2S-bd_dom_sf"/>
</dbReference>
<keyword evidence="5" id="KW-0408">Iron</keyword>
<dbReference type="PANTHER" id="PTHR37424">
    <property type="entry name" value="BACTERIOFERRITIN-ASSOCIATED FERREDOXIN"/>
    <property type="match status" value="1"/>
</dbReference>
<gene>
    <name evidence="10" type="ORF">ACFQ4M_00740</name>
</gene>
<organism evidence="10 11">
    <name type="scientific">Thauera mechernichensis</name>
    <dbReference type="NCBI Taxonomy" id="82788"/>
    <lineage>
        <taxon>Bacteria</taxon>
        <taxon>Pseudomonadati</taxon>
        <taxon>Pseudomonadota</taxon>
        <taxon>Betaproteobacteria</taxon>
        <taxon>Rhodocyclales</taxon>
        <taxon>Zoogloeaceae</taxon>
        <taxon>Thauera</taxon>
    </lineage>
</organism>
<accession>A0ABW3W7T4</accession>
<evidence type="ECO:0000256" key="1">
    <source>
        <dbReference type="ARBA" id="ARBA00022448"/>
    </source>
</evidence>
<comment type="caution">
    <text evidence="10">The sequence shown here is derived from an EMBL/GenBank/DDBJ whole genome shotgun (WGS) entry which is preliminary data.</text>
</comment>
<evidence type="ECO:0000256" key="6">
    <source>
        <dbReference type="ARBA" id="ARBA00023014"/>
    </source>
</evidence>
<dbReference type="Gene3D" id="1.10.10.1100">
    <property type="entry name" value="BFD-like [2Fe-2S]-binding domain"/>
    <property type="match status" value="1"/>
</dbReference>
<dbReference type="Pfam" id="PF04324">
    <property type="entry name" value="Fer2_BFD"/>
    <property type="match status" value="1"/>
</dbReference>
<evidence type="ECO:0000256" key="4">
    <source>
        <dbReference type="ARBA" id="ARBA00022982"/>
    </source>
</evidence>
<dbReference type="InterPro" id="IPR007419">
    <property type="entry name" value="BFD-like_2Fe2S-bd_dom"/>
</dbReference>
<evidence type="ECO:0000256" key="2">
    <source>
        <dbReference type="ARBA" id="ARBA00022714"/>
    </source>
</evidence>
<feature type="domain" description="BFD-like [2Fe-2S]-binding" evidence="9">
    <location>
        <begin position="2"/>
        <end position="49"/>
    </location>
</feature>
<evidence type="ECO:0000256" key="7">
    <source>
        <dbReference type="ARBA" id="ARBA00039386"/>
    </source>
</evidence>